<proteinExistence type="inferred from homology"/>
<organism evidence="5 6">
    <name type="scientific">Colletotrichum godetiae</name>
    <dbReference type="NCBI Taxonomy" id="1209918"/>
    <lineage>
        <taxon>Eukaryota</taxon>
        <taxon>Fungi</taxon>
        <taxon>Dikarya</taxon>
        <taxon>Ascomycota</taxon>
        <taxon>Pezizomycotina</taxon>
        <taxon>Sordariomycetes</taxon>
        <taxon>Hypocreomycetidae</taxon>
        <taxon>Glomerellales</taxon>
        <taxon>Glomerellaceae</taxon>
        <taxon>Colletotrichum</taxon>
        <taxon>Colletotrichum acutatum species complex</taxon>
    </lineage>
</organism>
<name>A0AAJ0ASK0_9PEZI</name>
<dbReference type="AlphaFoldDB" id="A0AAJ0ASK0"/>
<keyword evidence="2" id="KW-0378">Hydrolase</keyword>
<dbReference type="Pfam" id="PF00561">
    <property type="entry name" value="Abhydrolase_1"/>
    <property type="match status" value="1"/>
</dbReference>
<dbReference type="EMBL" id="JAHMHR010000015">
    <property type="protein sequence ID" value="KAK1687334.1"/>
    <property type="molecule type" value="Genomic_DNA"/>
</dbReference>
<dbReference type="GO" id="GO:0016787">
    <property type="term" value="F:hydrolase activity"/>
    <property type="evidence" value="ECO:0007669"/>
    <property type="project" value="UniProtKB-KW"/>
</dbReference>
<comment type="caution">
    <text evidence="5">The sequence shown here is derived from an EMBL/GenBank/DDBJ whole genome shotgun (WGS) entry which is preliminary data.</text>
</comment>
<dbReference type="SUPFAM" id="SSF53474">
    <property type="entry name" value="alpha/beta-Hydrolases"/>
    <property type="match status" value="2"/>
</dbReference>
<dbReference type="GeneID" id="85455332"/>
<dbReference type="InterPro" id="IPR013595">
    <property type="entry name" value="Pept_S33_TAP-like_C"/>
</dbReference>
<evidence type="ECO:0000256" key="2">
    <source>
        <dbReference type="ARBA" id="ARBA00022801"/>
    </source>
</evidence>
<dbReference type="PANTHER" id="PTHR43248">
    <property type="entry name" value="2-SUCCINYL-6-HYDROXY-2,4-CYCLOHEXADIENE-1-CARBOXYLATE SYNTHASE"/>
    <property type="match status" value="1"/>
</dbReference>
<dbReference type="RefSeq" id="XP_060431029.1">
    <property type="nucleotide sequence ID" value="XM_060570806.1"/>
</dbReference>
<comment type="similarity">
    <text evidence="1">Belongs to the peptidase S33 family.</text>
</comment>
<evidence type="ECO:0000313" key="5">
    <source>
        <dbReference type="EMBL" id="KAK1687334.1"/>
    </source>
</evidence>
<protein>
    <submittedName>
        <fullName evidence="5">TAP-like protein-domain-containing protein</fullName>
    </submittedName>
</protein>
<keyword evidence="6" id="KW-1185">Reference proteome</keyword>
<evidence type="ECO:0000256" key="1">
    <source>
        <dbReference type="ARBA" id="ARBA00010088"/>
    </source>
</evidence>
<accession>A0AAJ0ASK0</accession>
<dbReference type="Gene3D" id="3.40.50.1820">
    <property type="entry name" value="alpha/beta hydrolase"/>
    <property type="match status" value="1"/>
</dbReference>
<evidence type="ECO:0000313" key="6">
    <source>
        <dbReference type="Proteomes" id="UP001224890"/>
    </source>
</evidence>
<gene>
    <name evidence="5" type="ORF">BDP55DRAFT_579857</name>
</gene>
<dbReference type="Proteomes" id="UP001224890">
    <property type="component" value="Unassembled WGS sequence"/>
</dbReference>
<dbReference type="PANTHER" id="PTHR43248:SF25">
    <property type="entry name" value="AB HYDROLASE-1 DOMAIN-CONTAINING PROTEIN-RELATED"/>
    <property type="match status" value="1"/>
</dbReference>
<evidence type="ECO:0000259" key="3">
    <source>
        <dbReference type="Pfam" id="PF00561"/>
    </source>
</evidence>
<feature type="domain" description="AB hydrolase-1" evidence="3">
    <location>
        <begin position="134"/>
        <end position="329"/>
    </location>
</feature>
<reference evidence="5" key="1">
    <citation type="submission" date="2021-06" db="EMBL/GenBank/DDBJ databases">
        <title>Comparative genomics, transcriptomics and evolutionary studies reveal genomic signatures of adaptation to plant cell wall in hemibiotrophic fungi.</title>
        <authorList>
            <consortium name="DOE Joint Genome Institute"/>
            <person name="Baroncelli R."/>
            <person name="Diaz J.F."/>
            <person name="Benocci T."/>
            <person name="Peng M."/>
            <person name="Battaglia E."/>
            <person name="Haridas S."/>
            <person name="Andreopoulos W."/>
            <person name="Labutti K."/>
            <person name="Pangilinan J."/>
            <person name="Floch G.L."/>
            <person name="Makela M.R."/>
            <person name="Henrissat B."/>
            <person name="Grigoriev I.V."/>
            <person name="Crouch J.A."/>
            <person name="De Vries R.P."/>
            <person name="Sukno S.A."/>
            <person name="Thon M.R."/>
        </authorList>
    </citation>
    <scope>NUCLEOTIDE SEQUENCE</scope>
    <source>
        <strain evidence="5">CBS 193.32</strain>
    </source>
</reference>
<dbReference type="InterPro" id="IPR029058">
    <property type="entry name" value="AB_hydrolase_fold"/>
</dbReference>
<dbReference type="InterPro" id="IPR051601">
    <property type="entry name" value="Serine_prot/Carboxylest_S33"/>
</dbReference>
<evidence type="ECO:0000259" key="4">
    <source>
        <dbReference type="Pfam" id="PF08386"/>
    </source>
</evidence>
<dbReference type="InterPro" id="IPR000073">
    <property type="entry name" value="AB_hydrolase_1"/>
</dbReference>
<sequence length="625" mass="68600">MIGKNGLKSASGLRKGPSNIGRRWATAVVAVFGSAVFLSERGLLGGFPPMATISKAPQIPHQSSSVGEFDWDALKPTRDMAYVPCFERFQCARLLLPMDWTALEEQWLDHEVAIAMIKQPANVSVLDPRYGGEVYLNPGGPGVSGVSFLRGASNGQLESTINGNNTDGRVFDLVSFDPRGVGLSTPRISCFDDPMSRQLWHQLGTVYSGVDTSDRMFNELWERALSLGQLCNPGNSTSKALAMSTVTTAHVARDLLAMVEKSGEERERRALVAIAELGKSSVKDLPHRLRYKPGEENLQYWGFSYGAFLGGTFASLYPDRIERMIVDGCGDWDDNASGEYKGFLLDTDREWHEFFNLCYAAGPEKCALYDEKGPDAMHGSVQHLLDNLETDPIVICEDGMAFPEVFTRNHLVQGIFGALYKPYRSQTWKKLAGTLASLANGTVTAAVSDMLPSRNLRLRTEDCHTPECVTEYTGEGAWSEFNFGVYCPDGHDFRNITKPEMIASIKSLEKQSPLFSTSFAISARLPCVGYPIRPKWRFGGPFGGRTKFPILFIGNTLDPVAPLEGTRLNVPKFEGAALLQQDSAGHCSLNAPSQCTAGYVRKYLVLGELPDKGTVCSVDYLPFDG</sequence>
<dbReference type="Pfam" id="PF08386">
    <property type="entry name" value="Abhydrolase_4"/>
    <property type="match status" value="1"/>
</dbReference>
<feature type="domain" description="Peptidase S33 tripeptidyl aminopeptidase-like C-terminal" evidence="4">
    <location>
        <begin position="513"/>
        <end position="616"/>
    </location>
</feature>